<evidence type="ECO:0000313" key="2">
    <source>
        <dbReference type="EMBL" id="GFP83598.1"/>
    </source>
</evidence>
<organism evidence="2 3">
    <name type="scientific">Phtheirospermum japonicum</name>
    <dbReference type="NCBI Taxonomy" id="374723"/>
    <lineage>
        <taxon>Eukaryota</taxon>
        <taxon>Viridiplantae</taxon>
        <taxon>Streptophyta</taxon>
        <taxon>Embryophyta</taxon>
        <taxon>Tracheophyta</taxon>
        <taxon>Spermatophyta</taxon>
        <taxon>Magnoliopsida</taxon>
        <taxon>eudicotyledons</taxon>
        <taxon>Gunneridae</taxon>
        <taxon>Pentapetalae</taxon>
        <taxon>asterids</taxon>
        <taxon>lamiids</taxon>
        <taxon>Lamiales</taxon>
        <taxon>Orobanchaceae</taxon>
        <taxon>Orobanchaceae incertae sedis</taxon>
        <taxon>Phtheirospermum</taxon>
    </lineage>
</organism>
<dbReference type="OrthoDB" id="67700at2759"/>
<sequence>MEKIEKGADLFLATEQVDSYREVGQCNGFTRAAAVPAISPTMMPAPFRDHLGSSLPTTRAPPGAQPGDATCPISSRDDEKLSGVSWLLGTDWQKLHEEARDWCRIIPHLEASDMTHGPYALINGVLFYKRPYSLAVHTGMWATCLFPHFNLEDKAAASELIKANVEPVLEQYRPIILSSLTFSKFTLGTVAPQFTAGHKTDNNAQQACCDPKTAISGPASGPRGNCHKNKAERRTKKNTTNQNVPNPKPPTPKDEIATPSTIEWFENAACQECHHSKPLRYQLEGDKTKI</sequence>
<dbReference type="Proteomes" id="UP000653305">
    <property type="component" value="Unassembled WGS sequence"/>
</dbReference>
<comment type="caution">
    <text evidence="2">The sequence shown here is derived from an EMBL/GenBank/DDBJ whole genome shotgun (WGS) entry which is preliminary data.</text>
</comment>
<evidence type="ECO:0000256" key="1">
    <source>
        <dbReference type="SAM" id="MobiDB-lite"/>
    </source>
</evidence>
<accession>A0A830BEP0</accession>
<keyword evidence="3" id="KW-1185">Reference proteome</keyword>
<evidence type="ECO:0000313" key="3">
    <source>
        <dbReference type="Proteomes" id="UP000653305"/>
    </source>
</evidence>
<feature type="compositionally biased region" description="Basic residues" evidence="1">
    <location>
        <begin position="225"/>
        <end position="237"/>
    </location>
</feature>
<protein>
    <submittedName>
        <fullName evidence="2">Synaptotagmin-5</fullName>
    </submittedName>
</protein>
<reference evidence="2" key="1">
    <citation type="submission" date="2020-07" db="EMBL/GenBank/DDBJ databases">
        <title>Ethylene signaling mediates host invasion by parasitic plants.</title>
        <authorList>
            <person name="Yoshida S."/>
        </authorList>
    </citation>
    <scope>NUCLEOTIDE SEQUENCE</scope>
    <source>
        <strain evidence="2">Okayama</strain>
    </source>
</reference>
<dbReference type="EMBL" id="BMAC01000066">
    <property type="protein sequence ID" value="GFP83598.1"/>
    <property type="molecule type" value="Genomic_DNA"/>
</dbReference>
<name>A0A830BEP0_9LAMI</name>
<feature type="region of interest" description="Disordered" evidence="1">
    <location>
        <begin position="214"/>
        <end position="257"/>
    </location>
</feature>
<proteinExistence type="predicted"/>
<gene>
    <name evidence="2" type="ORF">PHJA_000503200</name>
</gene>
<dbReference type="AlphaFoldDB" id="A0A830BEP0"/>